<gene>
    <name evidence="1" type="ORF">Nepgr_008503</name>
</gene>
<organism evidence="1 2">
    <name type="scientific">Nepenthes gracilis</name>
    <name type="common">Slender pitcher plant</name>
    <dbReference type="NCBI Taxonomy" id="150966"/>
    <lineage>
        <taxon>Eukaryota</taxon>
        <taxon>Viridiplantae</taxon>
        <taxon>Streptophyta</taxon>
        <taxon>Embryophyta</taxon>
        <taxon>Tracheophyta</taxon>
        <taxon>Spermatophyta</taxon>
        <taxon>Magnoliopsida</taxon>
        <taxon>eudicotyledons</taxon>
        <taxon>Gunneridae</taxon>
        <taxon>Pentapetalae</taxon>
        <taxon>Caryophyllales</taxon>
        <taxon>Nepenthaceae</taxon>
        <taxon>Nepenthes</taxon>
    </lineage>
</organism>
<reference evidence="1" key="1">
    <citation type="submission" date="2023-05" db="EMBL/GenBank/DDBJ databases">
        <title>Nepenthes gracilis genome sequencing.</title>
        <authorList>
            <person name="Fukushima K."/>
        </authorList>
    </citation>
    <scope>NUCLEOTIDE SEQUENCE</scope>
    <source>
        <strain evidence="1">SING2019-196</strain>
    </source>
</reference>
<proteinExistence type="predicted"/>
<comment type="caution">
    <text evidence="1">The sequence shown here is derived from an EMBL/GenBank/DDBJ whole genome shotgun (WGS) entry which is preliminary data.</text>
</comment>
<protein>
    <submittedName>
        <fullName evidence="1">Uncharacterized protein</fullName>
    </submittedName>
</protein>
<dbReference type="Proteomes" id="UP001279734">
    <property type="component" value="Unassembled WGS sequence"/>
</dbReference>
<name>A0AAD3S8U0_NEPGR</name>
<accession>A0AAD3S8U0</accession>
<dbReference type="EMBL" id="BSYO01000006">
    <property type="protein sequence ID" value="GMH06663.1"/>
    <property type="molecule type" value="Genomic_DNA"/>
</dbReference>
<sequence length="69" mass="7684">MLPQSFLGCLRPQNLLFFSVLSSHLNQVNFTELVKNSAKWEALGFSPGLFLRNIRSGRLRAFASAGLES</sequence>
<evidence type="ECO:0000313" key="1">
    <source>
        <dbReference type="EMBL" id="GMH06663.1"/>
    </source>
</evidence>
<dbReference type="AlphaFoldDB" id="A0AAD3S8U0"/>
<keyword evidence="2" id="KW-1185">Reference proteome</keyword>
<evidence type="ECO:0000313" key="2">
    <source>
        <dbReference type="Proteomes" id="UP001279734"/>
    </source>
</evidence>